<dbReference type="Gene3D" id="2.60.40.2660">
    <property type="match status" value="1"/>
</dbReference>
<evidence type="ECO:0000259" key="12">
    <source>
        <dbReference type="PROSITE" id="PS51145"/>
    </source>
</evidence>
<feature type="domain" description="Death" evidence="11">
    <location>
        <begin position="1379"/>
        <end position="1415"/>
    </location>
</feature>
<evidence type="ECO:0000256" key="8">
    <source>
        <dbReference type="ARBA" id="ARBA00023212"/>
    </source>
</evidence>
<dbReference type="InterPro" id="IPR000488">
    <property type="entry name" value="Death_dom"/>
</dbReference>
<evidence type="ECO:0000256" key="2">
    <source>
        <dbReference type="ARBA" id="ARBA00004370"/>
    </source>
</evidence>
<feature type="region of interest" description="Disordered" evidence="10">
    <location>
        <begin position="1451"/>
        <end position="1512"/>
    </location>
</feature>
<feature type="repeat" description="ANK" evidence="9">
    <location>
        <begin position="370"/>
        <end position="402"/>
    </location>
</feature>
<feature type="repeat" description="ANK" evidence="9">
    <location>
        <begin position="238"/>
        <end position="270"/>
    </location>
</feature>
<dbReference type="InterPro" id="IPR011029">
    <property type="entry name" value="DEATH-like_dom_sf"/>
</dbReference>
<protein>
    <submittedName>
        <fullName evidence="13">Ankyrin 1, erythrocytic b</fullName>
    </submittedName>
</protein>
<feature type="repeat" description="ANK" evidence="9">
    <location>
        <begin position="634"/>
        <end position="666"/>
    </location>
</feature>
<name>A0A8D3CYT1_SCOMX</name>
<dbReference type="PROSITE" id="PS50297">
    <property type="entry name" value="ANK_REP_REGION"/>
    <property type="match status" value="20"/>
</dbReference>
<dbReference type="SUPFAM" id="SSF48403">
    <property type="entry name" value="Ankyrin repeat"/>
    <property type="match status" value="3"/>
</dbReference>
<keyword evidence="6 9" id="KW-0040">ANK repeat</keyword>
<dbReference type="PRINTS" id="PR01415">
    <property type="entry name" value="ANKYRIN"/>
</dbReference>
<dbReference type="InterPro" id="IPR040745">
    <property type="entry name" value="Ankyrin_UPA"/>
</dbReference>
<feature type="repeat" description="ANK" evidence="9">
    <location>
        <begin position="568"/>
        <end position="600"/>
    </location>
</feature>
<reference evidence="13" key="2">
    <citation type="submission" date="2025-08" db="UniProtKB">
        <authorList>
            <consortium name="Ensembl"/>
        </authorList>
    </citation>
    <scope>IDENTIFICATION</scope>
</reference>
<dbReference type="Pfam" id="PF00791">
    <property type="entry name" value="ZU5"/>
    <property type="match status" value="2"/>
</dbReference>
<feature type="repeat" description="ANK" evidence="9">
    <location>
        <begin position="469"/>
        <end position="501"/>
    </location>
</feature>
<evidence type="ECO:0000256" key="10">
    <source>
        <dbReference type="SAM" id="MobiDB-lite"/>
    </source>
</evidence>
<evidence type="ECO:0000256" key="6">
    <source>
        <dbReference type="ARBA" id="ARBA00023043"/>
    </source>
</evidence>
<dbReference type="FunFam" id="2.60.220.30:FF:000002">
    <property type="entry name" value="Ankyrin-3 isoform 2"/>
    <property type="match status" value="1"/>
</dbReference>
<dbReference type="FunFam" id="2.60.40.2660:FF:000002">
    <property type="entry name" value="Ankyrin-1 isoform B"/>
    <property type="match status" value="1"/>
</dbReference>
<dbReference type="GO" id="GO:0016020">
    <property type="term" value="C:membrane"/>
    <property type="evidence" value="ECO:0007669"/>
    <property type="project" value="UniProtKB-SubCell"/>
</dbReference>
<evidence type="ECO:0000256" key="7">
    <source>
        <dbReference type="ARBA" id="ARBA00023136"/>
    </source>
</evidence>
<dbReference type="FunFam" id="2.60.220.30:FF:000001">
    <property type="entry name" value="Ankyrin-3 isoform 2"/>
    <property type="match status" value="1"/>
</dbReference>
<feature type="compositionally biased region" description="Gly residues" evidence="10">
    <location>
        <begin position="1481"/>
        <end position="1495"/>
    </location>
</feature>
<dbReference type="InterPro" id="IPR036770">
    <property type="entry name" value="Ankyrin_rpt-contain_sf"/>
</dbReference>
<dbReference type="Pfam" id="PF13637">
    <property type="entry name" value="Ank_4"/>
    <property type="match status" value="2"/>
</dbReference>
<dbReference type="PROSITE" id="PS50088">
    <property type="entry name" value="ANK_REPEAT"/>
    <property type="match status" value="20"/>
</dbReference>
<feature type="repeat" description="ANK" evidence="9">
    <location>
        <begin position="176"/>
        <end position="200"/>
    </location>
</feature>
<keyword evidence="4" id="KW-0597">Phosphoprotein</keyword>
<evidence type="ECO:0000313" key="14">
    <source>
        <dbReference type="Proteomes" id="UP000694558"/>
    </source>
</evidence>
<feature type="region of interest" description="Disordered" evidence="10">
    <location>
        <begin position="1"/>
        <end position="48"/>
    </location>
</feature>
<feature type="compositionally biased region" description="Pro residues" evidence="10">
    <location>
        <begin position="1503"/>
        <end position="1512"/>
    </location>
</feature>
<dbReference type="GeneTree" id="ENSGT00940000155760"/>
<dbReference type="PANTHER" id="PTHR24123:SF71">
    <property type="entry name" value="ANKYRIN 1, ERYTHROCYTIC A ISOFORM X1"/>
    <property type="match status" value="1"/>
</dbReference>
<dbReference type="FunFam" id="1.25.40.20:FF:000003">
    <property type="entry name" value="Ankyrin, isoform B"/>
    <property type="match status" value="1"/>
</dbReference>
<feature type="repeat" description="ANK" evidence="9">
    <location>
        <begin position="601"/>
        <end position="633"/>
    </location>
</feature>
<dbReference type="PROSITE" id="PS51145">
    <property type="entry name" value="ZU5"/>
    <property type="match status" value="2"/>
</dbReference>
<keyword evidence="3" id="KW-0963">Cytoplasm</keyword>
<feature type="repeat" description="ANK" evidence="9">
    <location>
        <begin position="77"/>
        <end position="109"/>
    </location>
</feature>
<organism evidence="13 14">
    <name type="scientific">Scophthalmus maximus</name>
    <name type="common">Turbot</name>
    <name type="synonym">Psetta maxima</name>
    <dbReference type="NCBI Taxonomy" id="52904"/>
    <lineage>
        <taxon>Eukaryota</taxon>
        <taxon>Metazoa</taxon>
        <taxon>Chordata</taxon>
        <taxon>Craniata</taxon>
        <taxon>Vertebrata</taxon>
        <taxon>Euteleostomi</taxon>
        <taxon>Actinopterygii</taxon>
        <taxon>Neopterygii</taxon>
        <taxon>Teleostei</taxon>
        <taxon>Neoteleostei</taxon>
        <taxon>Acanthomorphata</taxon>
        <taxon>Carangaria</taxon>
        <taxon>Pleuronectiformes</taxon>
        <taxon>Pleuronectoidei</taxon>
        <taxon>Scophthalmidae</taxon>
        <taxon>Scophthalmus</taxon>
    </lineage>
</organism>
<comment type="subcellular location">
    <subcellularLocation>
        <location evidence="1">Cytoplasm</location>
        <location evidence="1">Cytoskeleton</location>
    </subcellularLocation>
    <subcellularLocation>
        <location evidence="2">Membrane</location>
    </subcellularLocation>
</comment>
<dbReference type="InterPro" id="IPR051165">
    <property type="entry name" value="Multifunctional_ANK_Repeat"/>
</dbReference>
<proteinExistence type="predicted"/>
<dbReference type="GO" id="GO:0005856">
    <property type="term" value="C:cytoskeleton"/>
    <property type="evidence" value="ECO:0007669"/>
    <property type="project" value="UniProtKB-SubCell"/>
</dbReference>
<dbReference type="Pfam" id="PF17809">
    <property type="entry name" value="UPA_2"/>
    <property type="match status" value="1"/>
</dbReference>
<accession>A0A8D3CYT1</accession>
<dbReference type="FunFam" id="1.25.40.20:FF:000002">
    <property type="entry name" value="Ankyrin-2 isoform 2"/>
    <property type="match status" value="1"/>
</dbReference>
<gene>
    <name evidence="13" type="primary">ank1b</name>
</gene>
<feature type="domain" description="ZU5" evidence="12">
    <location>
        <begin position="1037"/>
        <end position="1183"/>
    </location>
</feature>
<dbReference type="Proteomes" id="UP000694558">
    <property type="component" value="Chromosome 16"/>
</dbReference>
<evidence type="ECO:0000256" key="5">
    <source>
        <dbReference type="ARBA" id="ARBA00022737"/>
    </source>
</evidence>
<dbReference type="Gene3D" id="2.60.220.30">
    <property type="match status" value="2"/>
</dbReference>
<reference evidence="13" key="1">
    <citation type="submission" date="2023-05" db="EMBL/GenBank/DDBJ databases">
        <title>High-quality long-read genome of Scophthalmus maximus.</title>
        <authorList>
            <person name="Lien S."/>
            <person name="Martinez P."/>
        </authorList>
    </citation>
    <scope>NUCLEOTIDE SEQUENCE [LARGE SCALE GENOMIC DNA]</scope>
</reference>
<sequence>MAQAAKQLRKTKDLAEAAAQEQREKEEEKIKKRNRSRDRRRKADASTSFLRAARSGNLDKALDHIKNGLNINIANQNGLNGLHLASKEGHVKMVLELLHAGIELEATTKKGNTALHIAALAGQEKVVAELVNYGANVNAQSHKGFSPLYMAAQENHLEVVKFLLENGANQSLPTEDGFTPLAVALQQGHENVVALLINYGTKGKVRLPALHIAARNDDTRTAAVLLQNDPNADVLSKTGFTPLHIAAHYENMSVAQLLLNRGANVNFTPKNGITPLHIASRRGNVMMVRLLLDRGAQIDAVTKDELTPLHCAARNGHVRIIELLLEHGAPIQAKTKNGLSPIHMSAQGDHMDCVRQLLQYNAEIDDITLDHLTPLHVAAHCGHHRMAKVLLDKGAKANARALNGFTPLHIACKKNHMRSMDLLLKHSASLEAVTESGLTPLHVASFMGHLNIVKNLLQRGASPNASNVKVETPLHMASRAGHCEVAQFLLQNSAQVDARAKDDQTPLHCAARMGHKELVKLLLEHKADPDSATTAGHTPLHIAAREGHVHIIRILLDTGAQQIKMTKKGFTPLHVASKYGKVDVAELLLERGANPNAAGKNGYTPLHIAAKQNQMEVASCLLQNGASPNAESLQGITPLHLASQEGRPDIVALLISKQANVNLGNKNGLTPLHLVAQEGHVGISDTLVKQGASVYAASRMGYTPLHVACHYGNIKMVKFLLQQQAHVNSKTRMGYTPLHQAAQQGHTDIVTLLLKNGAEPNEITSNGTSPLGIAKRLGYISVIDVLKLVTEESVSAVSSASHAVLSSLSLPPAILCLNLLRHGYFTASPIFTHTPIPLPKEYDEDSLIPSSPATETSDNVSPVASPIHTGYADETFGCNFLVSFMVDARGGSMRGSRHHGLRVIIPPRTCAAPTRITCRLVKPQKLTTPPPLVEGEGLASRIISLGPSSMQFLGPVIVEIPHFASLGRGDRELVVLRSENGSVWKEHRNRYGDEVLETILNGMDEDLESHDELEKKRIRRIISTDFPLYFAVVSRIQQESDLIGPEGGRLTTKLVPHVEAIFPETAVTKRVRLGLQAQPIPDELLTQQLGNQATFSPVVTIEPRRRKFHRPIGLRIPLPPSWRESVRDAGEGDTTSLRLLCSVIGGTAPAQWEDITGTTKLMYAHNCANFTTNVSARFWLADCPRTAEAVTFANLLYRELMSVPYMAKFVIFAKMNEAREGRLRCYCMTDDKMDKTLELHENFTEVARSRDIELMEGMPLHLECSGNLVPVRKATQQPRSFSFQAFRDNRLPVSVKVRDSNKEAAGFLSFLRKCTKYEDAQHVLCNLNITMPPCVKVRTRSQKKCSTIIPSNPTTILPPPYLSFLFSYVFIRSSVLSAELARELQFGVDDINRIRVENPNSLLDQSSALLNLWRDCTSHRNDFPSSGSFFVTSCTNSSSIFPLRLSPPPLSLDVSPPSSGEPVHRPEEHRPCRHRDVPGESGSGAGPLFFGGGGLSTRRPRLDPPVPQRPQW</sequence>
<feature type="compositionally biased region" description="Basic and acidic residues" evidence="10">
    <location>
        <begin position="10"/>
        <end position="30"/>
    </location>
</feature>
<dbReference type="FunFam" id="1.25.40.20:FF:000001">
    <property type="entry name" value="Ankyrin-2 isoform 2"/>
    <property type="match status" value="1"/>
</dbReference>
<dbReference type="PANTHER" id="PTHR24123">
    <property type="entry name" value="ANKYRIN REPEAT-CONTAINING"/>
    <property type="match status" value="1"/>
</dbReference>
<feature type="repeat" description="ANK" evidence="9">
    <location>
        <begin position="143"/>
        <end position="175"/>
    </location>
</feature>
<dbReference type="InterPro" id="IPR002110">
    <property type="entry name" value="Ankyrin_rpt"/>
</dbReference>
<feature type="region of interest" description="Disordered" evidence="10">
    <location>
        <begin position="842"/>
        <end position="861"/>
    </location>
</feature>
<feature type="domain" description="ZU5" evidence="12">
    <location>
        <begin position="880"/>
        <end position="1035"/>
    </location>
</feature>
<feature type="repeat" description="ANK" evidence="9">
    <location>
        <begin position="733"/>
        <end position="765"/>
    </location>
</feature>
<feature type="repeat" description="ANK" evidence="9">
    <location>
        <begin position="667"/>
        <end position="699"/>
    </location>
</feature>
<dbReference type="Gene3D" id="1.10.533.10">
    <property type="entry name" value="Death Domain, Fas"/>
    <property type="match status" value="1"/>
</dbReference>
<dbReference type="PROSITE" id="PS50017">
    <property type="entry name" value="DEATH_DOMAIN"/>
    <property type="match status" value="1"/>
</dbReference>
<dbReference type="SMART" id="SM00218">
    <property type="entry name" value="ZU5"/>
    <property type="match status" value="1"/>
</dbReference>
<feature type="compositionally biased region" description="Basic and acidic residues" evidence="10">
    <location>
        <begin position="1462"/>
        <end position="1478"/>
    </location>
</feature>
<evidence type="ECO:0000256" key="1">
    <source>
        <dbReference type="ARBA" id="ARBA00004245"/>
    </source>
</evidence>
<evidence type="ECO:0000259" key="11">
    <source>
        <dbReference type="PROSITE" id="PS50017"/>
    </source>
</evidence>
<feature type="repeat" description="ANK" evidence="9">
    <location>
        <begin position="436"/>
        <end position="468"/>
    </location>
</feature>
<feature type="repeat" description="ANK" evidence="9">
    <location>
        <begin position="535"/>
        <end position="561"/>
    </location>
</feature>
<dbReference type="InterPro" id="IPR000906">
    <property type="entry name" value="ZU5_dom"/>
</dbReference>
<evidence type="ECO:0000256" key="3">
    <source>
        <dbReference type="ARBA" id="ARBA00022490"/>
    </source>
</evidence>
<dbReference type="SUPFAM" id="SSF47986">
    <property type="entry name" value="DEATH domain"/>
    <property type="match status" value="1"/>
</dbReference>
<keyword evidence="8" id="KW-0206">Cytoskeleton</keyword>
<feature type="repeat" description="ANK" evidence="9">
    <location>
        <begin position="110"/>
        <end position="142"/>
    </location>
</feature>
<feature type="repeat" description="ANK" evidence="9">
    <location>
        <begin position="403"/>
        <end position="435"/>
    </location>
</feature>
<keyword evidence="7" id="KW-0472">Membrane</keyword>
<dbReference type="GO" id="GO:0007165">
    <property type="term" value="P:signal transduction"/>
    <property type="evidence" value="ECO:0007669"/>
    <property type="project" value="InterPro"/>
</dbReference>
<feature type="repeat" description="ANK" evidence="9">
    <location>
        <begin position="337"/>
        <end position="369"/>
    </location>
</feature>
<feature type="compositionally biased region" description="Polar residues" evidence="10">
    <location>
        <begin position="848"/>
        <end position="861"/>
    </location>
</feature>
<feature type="repeat" description="ANK" evidence="9">
    <location>
        <begin position="700"/>
        <end position="732"/>
    </location>
</feature>
<dbReference type="Pfam" id="PF00531">
    <property type="entry name" value="Death"/>
    <property type="match status" value="1"/>
</dbReference>
<dbReference type="Pfam" id="PF00023">
    <property type="entry name" value="Ank"/>
    <property type="match status" value="4"/>
</dbReference>
<feature type="repeat" description="ANK" evidence="9">
    <location>
        <begin position="271"/>
        <end position="303"/>
    </location>
</feature>
<feature type="compositionally biased region" description="Basic residues" evidence="10">
    <location>
        <begin position="31"/>
        <end position="42"/>
    </location>
</feature>
<evidence type="ECO:0000256" key="4">
    <source>
        <dbReference type="ARBA" id="ARBA00022553"/>
    </source>
</evidence>
<feature type="repeat" description="ANK" evidence="9">
    <location>
        <begin position="304"/>
        <end position="336"/>
    </location>
</feature>
<evidence type="ECO:0000256" key="9">
    <source>
        <dbReference type="PROSITE-ProRule" id="PRU00023"/>
    </source>
</evidence>
<keyword evidence="5" id="KW-0677">Repeat</keyword>
<dbReference type="SMART" id="SM00248">
    <property type="entry name" value="ANK"/>
    <property type="match status" value="22"/>
</dbReference>
<dbReference type="Ensembl" id="ENSSMAT00000049748.1">
    <property type="protein sequence ID" value="ENSSMAP00000052439.1"/>
    <property type="gene ID" value="ENSSMAG00000018418.2"/>
</dbReference>
<feature type="repeat" description="ANK" evidence="9">
    <location>
        <begin position="502"/>
        <end position="534"/>
    </location>
</feature>
<evidence type="ECO:0000313" key="13">
    <source>
        <dbReference type="Ensembl" id="ENSSMAP00000052439.1"/>
    </source>
</evidence>
<dbReference type="Gene3D" id="1.25.40.20">
    <property type="entry name" value="Ankyrin repeat-containing domain"/>
    <property type="match status" value="3"/>
</dbReference>
<dbReference type="Pfam" id="PF12796">
    <property type="entry name" value="Ank_2"/>
    <property type="match status" value="5"/>
</dbReference>